<evidence type="ECO:0000256" key="1">
    <source>
        <dbReference type="ARBA" id="ARBA00022737"/>
    </source>
</evidence>
<keyword evidence="4" id="KW-1185">Reference proteome</keyword>
<sequence length="700" mass="80016">MKPAKNAKIGTPASKGSTEWQPGAGILEAANNVTLQGNVQAIGRDLNTYYVHNYAPGDPMAILRNQCEIEATQDSEMAAYAPRCKPGTRLNVLGEIMGWVHGNRNAYPGLTTTSLLWLSGPAGGGKTCIQREVAERCRKAGKLAASYFFSSRAPGFQLDISRPFVATIALQICSSIPGLLVPINQAIVKDRHIFDKSLEYQFEQLISRPLDAYVESSEEGPNWLVRKMFCIPEPEPPPKLKETIDTKVIVVDGLDECRDPREQIRIIRLLWSAITKYSLPFKIVIASRPEYDIRSTFSDKDIEIYTHRLRLEDYGCDTDIEDYLTDTLFGIRNKHPSGSTIPAGWPKREDIQQIVFKASGQFIYASTFLNFVQNPRRNITETFAFAMRFNHSPTGLENPYSELDALYSVILESAVTNKDLMLRLLHALVVLTPISCEYINKSELTTDVLDELFFLNPGTTAATFCDLHSILQFVQRVPDHVSLIRFHHRSFEDYLIAEMRSGKFYRPKTKTYRDLLILSNNHLTNWVYGDPDSIDYEMTLSHWILDWTTYANYLLRYDPNELDDVSADIVQLPEATLKYSLRMDWDYKEFSSTTESLFARQRTMRAGVHGRLEARVCNPFCETLTRVCGIIERVARNADLRSALHWRDRYHPTRREALYERIDYLMTLSDAKWEAYHTVDAASWIEANVNWACRPDARVY</sequence>
<proteinExistence type="predicted"/>
<dbReference type="Pfam" id="PF24883">
    <property type="entry name" value="NPHP3_N"/>
    <property type="match status" value="1"/>
</dbReference>
<dbReference type="PANTHER" id="PTHR10039:SF15">
    <property type="entry name" value="NACHT DOMAIN-CONTAINING PROTEIN"/>
    <property type="match status" value="1"/>
</dbReference>
<organism evidence="3 4">
    <name type="scientific">Coprinopsis marcescibilis</name>
    <name type="common">Agaric fungus</name>
    <name type="synonym">Psathyrella marcescibilis</name>
    <dbReference type="NCBI Taxonomy" id="230819"/>
    <lineage>
        <taxon>Eukaryota</taxon>
        <taxon>Fungi</taxon>
        <taxon>Dikarya</taxon>
        <taxon>Basidiomycota</taxon>
        <taxon>Agaricomycotina</taxon>
        <taxon>Agaricomycetes</taxon>
        <taxon>Agaricomycetidae</taxon>
        <taxon>Agaricales</taxon>
        <taxon>Agaricineae</taxon>
        <taxon>Psathyrellaceae</taxon>
        <taxon>Coprinopsis</taxon>
    </lineage>
</organism>
<dbReference type="SUPFAM" id="SSF52540">
    <property type="entry name" value="P-loop containing nucleoside triphosphate hydrolases"/>
    <property type="match status" value="1"/>
</dbReference>
<evidence type="ECO:0000313" key="3">
    <source>
        <dbReference type="EMBL" id="TFK22824.1"/>
    </source>
</evidence>
<dbReference type="OrthoDB" id="3014077at2759"/>
<dbReference type="InterPro" id="IPR027417">
    <property type="entry name" value="P-loop_NTPase"/>
</dbReference>
<gene>
    <name evidence="3" type="ORF">FA15DRAFT_500767</name>
</gene>
<dbReference type="AlphaFoldDB" id="A0A5C3KR06"/>
<accession>A0A5C3KR06</accession>
<dbReference type="EMBL" id="ML210232">
    <property type="protein sequence ID" value="TFK22824.1"/>
    <property type="molecule type" value="Genomic_DNA"/>
</dbReference>
<dbReference type="STRING" id="230819.A0A5C3KR06"/>
<feature type="domain" description="Nephrocystin 3-like N-terminal" evidence="2">
    <location>
        <begin position="112"/>
        <end position="210"/>
    </location>
</feature>
<keyword evidence="1" id="KW-0677">Repeat</keyword>
<reference evidence="3 4" key="1">
    <citation type="journal article" date="2019" name="Nat. Ecol. Evol.">
        <title>Megaphylogeny resolves global patterns of mushroom evolution.</title>
        <authorList>
            <person name="Varga T."/>
            <person name="Krizsan K."/>
            <person name="Foldi C."/>
            <person name="Dima B."/>
            <person name="Sanchez-Garcia M."/>
            <person name="Sanchez-Ramirez S."/>
            <person name="Szollosi G.J."/>
            <person name="Szarkandi J.G."/>
            <person name="Papp V."/>
            <person name="Albert L."/>
            <person name="Andreopoulos W."/>
            <person name="Angelini C."/>
            <person name="Antonin V."/>
            <person name="Barry K.W."/>
            <person name="Bougher N.L."/>
            <person name="Buchanan P."/>
            <person name="Buyck B."/>
            <person name="Bense V."/>
            <person name="Catcheside P."/>
            <person name="Chovatia M."/>
            <person name="Cooper J."/>
            <person name="Damon W."/>
            <person name="Desjardin D."/>
            <person name="Finy P."/>
            <person name="Geml J."/>
            <person name="Haridas S."/>
            <person name="Hughes K."/>
            <person name="Justo A."/>
            <person name="Karasinski D."/>
            <person name="Kautmanova I."/>
            <person name="Kiss B."/>
            <person name="Kocsube S."/>
            <person name="Kotiranta H."/>
            <person name="LaButti K.M."/>
            <person name="Lechner B.E."/>
            <person name="Liimatainen K."/>
            <person name="Lipzen A."/>
            <person name="Lukacs Z."/>
            <person name="Mihaltcheva S."/>
            <person name="Morgado L.N."/>
            <person name="Niskanen T."/>
            <person name="Noordeloos M.E."/>
            <person name="Ohm R.A."/>
            <person name="Ortiz-Santana B."/>
            <person name="Ovrebo C."/>
            <person name="Racz N."/>
            <person name="Riley R."/>
            <person name="Savchenko A."/>
            <person name="Shiryaev A."/>
            <person name="Soop K."/>
            <person name="Spirin V."/>
            <person name="Szebenyi C."/>
            <person name="Tomsovsky M."/>
            <person name="Tulloss R.E."/>
            <person name="Uehling J."/>
            <person name="Grigoriev I.V."/>
            <person name="Vagvolgyi C."/>
            <person name="Papp T."/>
            <person name="Martin F.M."/>
            <person name="Miettinen O."/>
            <person name="Hibbett D.S."/>
            <person name="Nagy L.G."/>
        </authorList>
    </citation>
    <scope>NUCLEOTIDE SEQUENCE [LARGE SCALE GENOMIC DNA]</scope>
    <source>
        <strain evidence="3 4">CBS 121175</strain>
    </source>
</reference>
<dbReference type="PANTHER" id="PTHR10039">
    <property type="entry name" value="AMELOGENIN"/>
    <property type="match status" value="1"/>
</dbReference>
<protein>
    <recommendedName>
        <fullName evidence="2">Nephrocystin 3-like N-terminal domain-containing protein</fullName>
    </recommendedName>
</protein>
<name>A0A5C3KR06_COPMA</name>
<dbReference type="Proteomes" id="UP000307440">
    <property type="component" value="Unassembled WGS sequence"/>
</dbReference>
<evidence type="ECO:0000259" key="2">
    <source>
        <dbReference type="Pfam" id="PF24883"/>
    </source>
</evidence>
<dbReference type="InterPro" id="IPR056884">
    <property type="entry name" value="NPHP3-like_N"/>
</dbReference>
<evidence type="ECO:0000313" key="4">
    <source>
        <dbReference type="Proteomes" id="UP000307440"/>
    </source>
</evidence>